<name>W4ILV8_PLAFA</name>
<evidence type="ECO:0000313" key="1">
    <source>
        <dbReference type="EMBL" id="ETW44636.1"/>
    </source>
</evidence>
<reference evidence="1 2" key="1">
    <citation type="submission" date="2013-02" db="EMBL/GenBank/DDBJ databases">
        <title>The Genome Annotation of Plasmodium falciparum NF135/5.C10.</title>
        <authorList>
            <consortium name="The Broad Institute Genome Sequencing Platform"/>
            <consortium name="The Broad Institute Genome Sequencing Center for Infectious Disease"/>
            <person name="Neafsey D."/>
            <person name="Hoffman S."/>
            <person name="Volkman S."/>
            <person name="Rosenthal P."/>
            <person name="Walker B."/>
            <person name="Young S.K."/>
            <person name="Zeng Q."/>
            <person name="Gargeya S."/>
            <person name="Fitzgerald M."/>
            <person name="Haas B."/>
            <person name="Abouelleil A."/>
            <person name="Allen A.W."/>
            <person name="Alvarado L."/>
            <person name="Arachchi H.M."/>
            <person name="Berlin A.M."/>
            <person name="Chapman S.B."/>
            <person name="Gainer-Dewar J."/>
            <person name="Goldberg J."/>
            <person name="Griggs A."/>
            <person name="Gujja S."/>
            <person name="Hansen M."/>
            <person name="Howarth C."/>
            <person name="Imamovic A."/>
            <person name="Ireland A."/>
            <person name="Larimer J."/>
            <person name="McCowan C."/>
            <person name="Murphy C."/>
            <person name="Pearson M."/>
            <person name="Poon T.W."/>
            <person name="Priest M."/>
            <person name="Roberts A."/>
            <person name="Saif S."/>
            <person name="Shea T."/>
            <person name="Sisk P."/>
            <person name="Sykes S."/>
            <person name="Wortman J."/>
            <person name="Nusbaum C."/>
            <person name="Birren B."/>
        </authorList>
    </citation>
    <scope>NUCLEOTIDE SEQUENCE [LARGE SCALE GENOMIC DNA]</scope>
    <source>
        <strain evidence="1 2">NF135/5.C10</strain>
    </source>
</reference>
<dbReference type="Proteomes" id="UP000019114">
    <property type="component" value="Unassembled WGS sequence"/>
</dbReference>
<accession>W4ILV8</accession>
<organism evidence="1 2">
    <name type="scientific">Plasmodium falciparum NF135/5.C10</name>
    <dbReference type="NCBI Taxonomy" id="1036726"/>
    <lineage>
        <taxon>Eukaryota</taxon>
        <taxon>Sar</taxon>
        <taxon>Alveolata</taxon>
        <taxon>Apicomplexa</taxon>
        <taxon>Aconoidasida</taxon>
        <taxon>Haemosporida</taxon>
        <taxon>Plasmodiidae</taxon>
        <taxon>Plasmodium</taxon>
        <taxon>Plasmodium (Laverania)</taxon>
    </lineage>
</organism>
<dbReference type="AlphaFoldDB" id="W4ILV8"/>
<evidence type="ECO:0000313" key="2">
    <source>
        <dbReference type="Proteomes" id="UP000019114"/>
    </source>
</evidence>
<proteinExistence type="predicted"/>
<protein>
    <submittedName>
        <fullName evidence="1">Uncharacterized protein</fullName>
    </submittedName>
</protein>
<gene>
    <name evidence="1" type="ORF">PFNF135_01204</name>
</gene>
<sequence length="102" mass="12448">MHKIIHINNKTYKKITKVYLTILFKKNNNKISFSIIKYVLYIKLNKCMDFHYNVEDYKLDHNFLLNYNILYNICPLKNSKNIVIIYKRTSKRKKKKKKESSI</sequence>
<dbReference type="EMBL" id="KI926026">
    <property type="protein sequence ID" value="ETW44636.1"/>
    <property type="molecule type" value="Genomic_DNA"/>
</dbReference>
<reference evidence="1 2" key="2">
    <citation type="submission" date="2013-02" db="EMBL/GenBank/DDBJ databases">
        <title>The Genome Sequence of Plasmodium falciparum NF135/5.C10.</title>
        <authorList>
            <consortium name="The Broad Institute Genome Sequencing Platform"/>
            <consortium name="The Broad Institute Genome Sequencing Center for Infectious Disease"/>
            <person name="Neafsey D."/>
            <person name="Cheeseman I."/>
            <person name="Volkman S."/>
            <person name="Adams J."/>
            <person name="Walker B."/>
            <person name="Young S.K."/>
            <person name="Zeng Q."/>
            <person name="Gargeya S."/>
            <person name="Fitzgerald M."/>
            <person name="Haas B."/>
            <person name="Abouelleil A."/>
            <person name="Alvarado L."/>
            <person name="Arachchi H.M."/>
            <person name="Berlin A.M."/>
            <person name="Chapman S.B."/>
            <person name="Dewar J."/>
            <person name="Goldberg J."/>
            <person name="Griggs A."/>
            <person name="Gujja S."/>
            <person name="Hansen M."/>
            <person name="Howarth C."/>
            <person name="Imamovic A."/>
            <person name="Larimer J."/>
            <person name="McCowan C."/>
            <person name="Murphy C."/>
            <person name="Neiman D."/>
            <person name="Pearson M."/>
            <person name="Priest M."/>
            <person name="Roberts A."/>
            <person name="Saif S."/>
            <person name="Shea T."/>
            <person name="Sisk P."/>
            <person name="Sykes S."/>
            <person name="Wortman J."/>
            <person name="Nusbaum C."/>
            <person name="Birren B."/>
        </authorList>
    </citation>
    <scope>NUCLEOTIDE SEQUENCE [LARGE SCALE GENOMIC DNA]</scope>
    <source>
        <strain evidence="1 2">NF135/5.C10</strain>
    </source>
</reference>